<comment type="caution">
    <text evidence="1">The sequence shown here is derived from an EMBL/GenBank/DDBJ whole genome shotgun (WGS) entry which is preliminary data.</text>
</comment>
<sequence length="257" mass="28990">MTNKFYGSQFTKKIEFGTDRKIRNRNDGSMKQTYVKLLGPFFCAPYLPTMRQVFENIGTKAEHTVQVGVNHQWVGKKITDEMKYAVIDQIIYRILDISPNDTLAPNGVDILILQKADGISLGDEAMASLDEQLEKYSKELAKLVPNTDQKRRANKAAADVFAKNLTAVTREKHYSNKKDPVYGHMADHIEVSDKNLDGVADGSAVVGWPNRYHAMNAMRLNDGTVHIKADHFVDIERQNSTQAVVEAQYKALQKDDE</sequence>
<evidence type="ECO:0000313" key="2">
    <source>
        <dbReference type="Proteomes" id="UP001141961"/>
    </source>
</evidence>
<name>A0AAW6BAD3_LACAM</name>
<evidence type="ECO:0000313" key="1">
    <source>
        <dbReference type="EMBL" id="MDB6247134.1"/>
    </source>
</evidence>
<gene>
    <name evidence="1" type="ORF">ODV14_07350</name>
</gene>
<dbReference type="EMBL" id="JAOTHD010000021">
    <property type="protein sequence ID" value="MDB6247134.1"/>
    <property type="molecule type" value="Genomic_DNA"/>
</dbReference>
<reference evidence="1" key="1">
    <citation type="journal article" date="2022" name="Microorganisms">
        <title>Antibiotic Susceptibility, Resistance Gene Determinants and Corresponding Genomic Regions in Lactobacillus amylovorus Isolates Derived from Wild Boars and Domestic Pigs.</title>
        <authorList>
            <person name="Moravkova M."/>
            <person name="Kostovova I."/>
            <person name="Kavanova K."/>
            <person name="Pechar R."/>
            <person name="Stanek S."/>
            <person name="Brychta A."/>
            <person name="Zeman M."/>
            <person name="Kubasova T."/>
        </authorList>
    </citation>
    <scope>NUCLEOTIDE SEQUENCE</scope>
    <source>
        <strain evidence="1">M597B</strain>
    </source>
</reference>
<proteinExistence type="predicted"/>
<dbReference type="AlphaFoldDB" id="A0AAW6BAD3"/>
<accession>A0AAW6BAD3</accession>
<organism evidence="1 2">
    <name type="scientific">Lactobacillus amylovorus</name>
    <dbReference type="NCBI Taxonomy" id="1604"/>
    <lineage>
        <taxon>Bacteria</taxon>
        <taxon>Bacillati</taxon>
        <taxon>Bacillota</taxon>
        <taxon>Bacilli</taxon>
        <taxon>Lactobacillales</taxon>
        <taxon>Lactobacillaceae</taxon>
        <taxon>Lactobacillus</taxon>
    </lineage>
</organism>
<dbReference type="Proteomes" id="UP001141961">
    <property type="component" value="Unassembled WGS sequence"/>
</dbReference>
<reference evidence="1" key="2">
    <citation type="submission" date="2022-10" db="EMBL/GenBank/DDBJ databases">
        <authorList>
            <person name="Kostovova I."/>
            <person name="Moravkova M."/>
            <person name="Pechar R."/>
        </authorList>
    </citation>
    <scope>NUCLEOTIDE SEQUENCE</scope>
    <source>
        <strain evidence="1">M597B</strain>
    </source>
</reference>
<dbReference type="RefSeq" id="WP_271326647.1">
    <property type="nucleotide sequence ID" value="NZ_JAOTHC010000001.1"/>
</dbReference>
<protein>
    <submittedName>
        <fullName evidence="1">HK97 gp10 family phage protein</fullName>
    </submittedName>
</protein>